<evidence type="ECO:0000256" key="1">
    <source>
        <dbReference type="ARBA" id="ARBA00004123"/>
    </source>
</evidence>
<dbReference type="GO" id="GO:0000124">
    <property type="term" value="C:SAGA complex"/>
    <property type="evidence" value="ECO:0007669"/>
    <property type="project" value="TreeGrafter"/>
</dbReference>
<dbReference type="EMBL" id="MU167379">
    <property type="protein sequence ID" value="KAG0141597.1"/>
    <property type="molecule type" value="Genomic_DNA"/>
</dbReference>
<proteinExistence type="inferred from homology"/>
<accession>A0A9P6N9P7</accession>
<dbReference type="InterPro" id="IPR019340">
    <property type="entry name" value="Histone_AcTrfase_su3"/>
</dbReference>
<gene>
    <name evidence="7" type="ORF">CROQUDRAFT_281246</name>
</gene>
<protein>
    <submittedName>
        <fullName evidence="7">Uncharacterized protein</fullName>
    </submittedName>
</protein>
<feature type="compositionally biased region" description="Polar residues" evidence="6">
    <location>
        <begin position="162"/>
        <end position="173"/>
    </location>
</feature>
<feature type="region of interest" description="Disordered" evidence="6">
    <location>
        <begin position="63"/>
        <end position="292"/>
    </location>
</feature>
<feature type="compositionally biased region" description="Pro residues" evidence="6">
    <location>
        <begin position="12"/>
        <end position="48"/>
    </location>
</feature>
<feature type="compositionally biased region" description="Pro residues" evidence="6">
    <location>
        <begin position="101"/>
        <end position="125"/>
    </location>
</feature>
<dbReference type="GO" id="GO:0006357">
    <property type="term" value="P:regulation of transcription by RNA polymerase II"/>
    <property type="evidence" value="ECO:0007669"/>
    <property type="project" value="TreeGrafter"/>
</dbReference>
<comment type="subcellular location">
    <subcellularLocation>
        <location evidence="1">Nucleus</location>
    </subcellularLocation>
</comment>
<feature type="compositionally biased region" description="Basic residues" evidence="6">
    <location>
        <begin position="587"/>
        <end position="596"/>
    </location>
</feature>
<evidence type="ECO:0000256" key="3">
    <source>
        <dbReference type="ARBA" id="ARBA00023015"/>
    </source>
</evidence>
<evidence type="ECO:0000256" key="6">
    <source>
        <dbReference type="SAM" id="MobiDB-lite"/>
    </source>
</evidence>
<keyword evidence="5" id="KW-0539">Nucleus</keyword>
<feature type="compositionally biased region" description="Polar residues" evidence="6">
    <location>
        <begin position="273"/>
        <end position="283"/>
    </location>
</feature>
<feature type="compositionally biased region" description="Basic and acidic residues" evidence="6">
    <location>
        <begin position="176"/>
        <end position="185"/>
    </location>
</feature>
<dbReference type="Pfam" id="PF10198">
    <property type="entry name" value="Ada3"/>
    <property type="match status" value="1"/>
</dbReference>
<organism evidence="7 8">
    <name type="scientific">Cronartium quercuum f. sp. fusiforme G11</name>
    <dbReference type="NCBI Taxonomy" id="708437"/>
    <lineage>
        <taxon>Eukaryota</taxon>
        <taxon>Fungi</taxon>
        <taxon>Dikarya</taxon>
        <taxon>Basidiomycota</taxon>
        <taxon>Pucciniomycotina</taxon>
        <taxon>Pucciniomycetes</taxon>
        <taxon>Pucciniales</taxon>
        <taxon>Coleosporiaceae</taxon>
        <taxon>Cronartium</taxon>
    </lineage>
</organism>
<dbReference type="GO" id="GO:0003713">
    <property type="term" value="F:transcription coactivator activity"/>
    <property type="evidence" value="ECO:0007669"/>
    <property type="project" value="TreeGrafter"/>
</dbReference>
<evidence type="ECO:0000313" key="8">
    <source>
        <dbReference type="Proteomes" id="UP000886653"/>
    </source>
</evidence>
<feature type="compositionally biased region" description="Low complexity" evidence="6">
    <location>
        <begin position="196"/>
        <end position="208"/>
    </location>
</feature>
<dbReference type="PANTHER" id="PTHR13556">
    <property type="entry name" value="TRANSCRIPTIONAL ADAPTER 3-RELATED"/>
    <property type="match status" value="1"/>
</dbReference>
<dbReference type="GO" id="GO:0005634">
    <property type="term" value="C:nucleus"/>
    <property type="evidence" value="ECO:0007669"/>
    <property type="project" value="UniProtKB-SubCell"/>
</dbReference>
<keyword evidence="8" id="KW-1185">Reference proteome</keyword>
<evidence type="ECO:0000256" key="2">
    <source>
        <dbReference type="ARBA" id="ARBA00005330"/>
    </source>
</evidence>
<dbReference type="Proteomes" id="UP000886653">
    <property type="component" value="Unassembled WGS sequence"/>
</dbReference>
<evidence type="ECO:0000256" key="4">
    <source>
        <dbReference type="ARBA" id="ARBA00023163"/>
    </source>
</evidence>
<sequence>MLSISNAECAEPPLPKIPPPPLPRSDPPPLPSTECPPLPSTAPPPLPTLPMHLTISVLSTALEPCQPDLKPPPPLPERSRDLLIDATSPHILTPSRTLRSPSPPIPPPSPLPPLPKVDLSVPPPLSAVVSSPENTQIPDSTRLVPPASNPPPELPTSHVDDSSQTFTHHTSLPSLDRPELDREALADVPSSLHGLVPVNVPRPSSPVSMLTPPSKVKEKDFAEPRRPKPRLKFGLNAPSYLSTQPTQPHTASFTFPSSNGSTPHPIPAIKPFTSLSRANTPSADHTDEFSIPSKLLTPLPPALAVLSAYPKSQGEVNQDFSKAKAPTNQVPIHQFQNWVNENYRVVEDETESVFRIPALGPHYSETWRAEDLGLPVAQVKAGSGLNALEGQVLPSVHPLAYPPLVQVKVEDVTDASLLTEKIEIGPLAERLISMIQPIGPHIRAEKETRKTDEPDDTRAGFMLGSDAPGSVALSSAEIVPRSEKPVKLDSLELEQRIIKELRYIGVLGNEEEVDWSLRADDEISMALRSTQKALRQQVAINTRRKARLSGIVKARMAFQEYETVKEGLDRVIEQGWNKRIRTDAKKKPASKRKLNKNQKNANGEDDDQEQPEVQSGVAQVRVPYSETLLAALEKRQVLIDNVSSIFQEGQGWGLMGEREFGRHLCMGIPTSTIYDDETEA</sequence>
<feature type="region of interest" description="Disordered" evidence="6">
    <location>
        <begin position="582"/>
        <end position="617"/>
    </location>
</feature>
<keyword evidence="4" id="KW-0804">Transcription</keyword>
<feature type="region of interest" description="Disordered" evidence="6">
    <location>
        <begin position="1"/>
        <end position="50"/>
    </location>
</feature>
<keyword evidence="3" id="KW-0805">Transcription regulation</keyword>
<feature type="compositionally biased region" description="Polar residues" evidence="6">
    <location>
        <begin position="239"/>
        <end position="262"/>
    </location>
</feature>
<dbReference type="AlphaFoldDB" id="A0A9P6N9P7"/>
<comment type="caution">
    <text evidence="7">The sequence shown here is derived from an EMBL/GenBank/DDBJ whole genome shotgun (WGS) entry which is preliminary data.</text>
</comment>
<name>A0A9P6N9P7_9BASI</name>
<dbReference type="PANTHER" id="PTHR13556:SF2">
    <property type="entry name" value="TRANSCRIPTIONAL ADAPTER 3"/>
    <property type="match status" value="1"/>
</dbReference>
<evidence type="ECO:0000313" key="7">
    <source>
        <dbReference type="EMBL" id="KAG0141597.1"/>
    </source>
</evidence>
<comment type="similarity">
    <text evidence="2">Belongs to the NGG1 family.</text>
</comment>
<dbReference type="OrthoDB" id="1232at2759"/>
<reference evidence="7" key="1">
    <citation type="submission" date="2013-11" db="EMBL/GenBank/DDBJ databases">
        <title>Genome sequence of the fusiform rust pathogen reveals effectors for host alternation and coevolution with pine.</title>
        <authorList>
            <consortium name="DOE Joint Genome Institute"/>
            <person name="Smith K."/>
            <person name="Pendleton A."/>
            <person name="Kubisiak T."/>
            <person name="Anderson C."/>
            <person name="Salamov A."/>
            <person name="Aerts A."/>
            <person name="Riley R."/>
            <person name="Clum A."/>
            <person name="Lindquist E."/>
            <person name="Ence D."/>
            <person name="Campbell M."/>
            <person name="Kronenberg Z."/>
            <person name="Feau N."/>
            <person name="Dhillon B."/>
            <person name="Hamelin R."/>
            <person name="Burleigh J."/>
            <person name="Smith J."/>
            <person name="Yandell M."/>
            <person name="Nelson C."/>
            <person name="Grigoriev I."/>
            <person name="Davis J."/>
        </authorList>
    </citation>
    <scope>NUCLEOTIDE SEQUENCE</scope>
    <source>
        <strain evidence="7">G11</strain>
    </source>
</reference>
<evidence type="ECO:0000256" key="5">
    <source>
        <dbReference type="ARBA" id="ARBA00023242"/>
    </source>
</evidence>
<feature type="compositionally biased region" description="Basic and acidic residues" evidence="6">
    <location>
        <begin position="215"/>
        <end position="226"/>
    </location>
</feature>